<sequence length="92" mass="10108">MIQIHHAHCIGKVAYCSSVLLWPFIQSLYVAPLPMGLHGSCNPVCVLSFWEEEGIDLVLLQPPCLAVGEVGRKVGSLALNNVMIVPLLNWQE</sequence>
<name>A5BD48_VITVI</name>
<reference evidence="1" key="1">
    <citation type="journal article" date="2007" name="PLoS ONE">
        <title>The first genome sequence of an elite grapevine cultivar (Pinot noir Vitis vinifera L.): coping with a highly heterozygous genome.</title>
        <authorList>
            <person name="Velasco R."/>
            <person name="Zharkikh A."/>
            <person name="Troggio M."/>
            <person name="Cartwright D.A."/>
            <person name="Cestaro A."/>
            <person name="Pruss D."/>
            <person name="Pindo M."/>
            <person name="FitzGerald L.M."/>
            <person name="Vezzulli S."/>
            <person name="Reid J."/>
            <person name="Malacarne G."/>
            <person name="Iliev D."/>
            <person name="Coppola G."/>
            <person name="Wardell B."/>
            <person name="Micheletti D."/>
            <person name="Macalma T."/>
            <person name="Facci M."/>
            <person name="Mitchell J.T."/>
            <person name="Perazzolli M."/>
            <person name="Eldredge G."/>
            <person name="Gatto P."/>
            <person name="Oyzerski R."/>
            <person name="Moretto M."/>
            <person name="Gutin N."/>
            <person name="Stefanini M."/>
            <person name="Chen Y."/>
            <person name="Segala C."/>
            <person name="Davenport C."/>
            <person name="Dematte L."/>
            <person name="Mraz A."/>
            <person name="Battilana J."/>
            <person name="Stormo K."/>
            <person name="Costa F."/>
            <person name="Tao Q."/>
            <person name="Si-Ammour A."/>
            <person name="Harkins T."/>
            <person name="Lackey A."/>
            <person name="Perbost C."/>
            <person name="Taillon B."/>
            <person name="Stella A."/>
            <person name="Solovyev V."/>
            <person name="Fawcett J.A."/>
            <person name="Sterck L."/>
            <person name="Vandepoele K."/>
            <person name="Grando S.M."/>
            <person name="Toppo S."/>
            <person name="Moser C."/>
            <person name="Lanchbury J."/>
            <person name="Bogden R."/>
            <person name="Skolnick M."/>
            <person name="Sgaramella V."/>
            <person name="Bhatnagar S.K."/>
            <person name="Fontana P."/>
            <person name="Gutin A."/>
            <person name="Van de Peer Y."/>
            <person name="Salamini F."/>
            <person name="Viola R."/>
        </authorList>
    </citation>
    <scope>NUCLEOTIDE SEQUENCE</scope>
</reference>
<gene>
    <name evidence="1" type="ORF">VITISV_030541</name>
</gene>
<accession>A5BD48</accession>
<proteinExistence type="predicted"/>
<dbReference type="AlphaFoldDB" id="A5BD48"/>
<organism evidence="1">
    <name type="scientific">Vitis vinifera</name>
    <name type="common">Grape</name>
    <dbReference type="NCBI Taxonomy" id="29760"/>
    <lineage>
        <taxon>Eukaryota</taxon>
        <taxon>Viridiplantae</taxon>
        <taxon>Streptophyta</taxon>
        <taxon>Embryophyta</taxon>
        <taxon>Tracheophyta</taxon>
        <taxon>Spermatophyta</taxon>
        <taxon>Magnoliopsida</taxon>
        <taxon>eudicotyledons</taxon>
        <taxon>Gunneridae</taxon>
        <taxon>Pentapetalae</taxon>
        <taxon>rosids</taxon>
        <taxon>Vitales</taxon>
        <taxon>Vitaceae</taxon>
        <taxon>Viteae</taxon>
        <taxon>Vitis</taxon>
    </lineage>
</organism>
<evidence type="ECO:0000313" key="1">
    <source>
        <dbReference type="EMBL" id="CAN81022.1"/>
    </source>
</evidence>
<protein>
    <submittedName>
        <fullName evidence="1">Uncharacterized protein</fullName>
    </submittedName>
</protein>
<dbReference type="EMBL" id="AM455085">
    <property type="protein sequence ID" value="CAN81022.1"/>
    <property type="molecule type" value="Genomic_DNA"/>
</dbReference>